<dbReference type="Gene3D" id="3.40.50.300">
    <property type="entry name" value="P-loop containing nucleotide triphosphate hydrolases"/>
    <property type="match status" value="1"/>
</dbReference>
<evidence type="ECO:0000259" key="4">
    <source>
        <dbReference type="PROSITE" id="PS50043"/>
    </source>
</evidence>
<dbReference type="Gene3D" id="1.10.10.10">
    <property type="entry name" value="Winged helix-like DNA-binding domain superfamily/Winged helix DNA-binding domain"/>
    <property type="match status" value="1"/>
</dbReference>
<evidence type="ECO:0000313" key="5">
    <source>
        <dbReference type="EMBL" id="GBG07091.1"/>
    </source>
</evidence>
<keyword evidence="2" id="KW-0238">DNA-binding</keyword>
<comment type="caution">
    <text evidence="5">The sequence shown here is derived from an EMBL/GenBank/DDBJ whole genome shotgun (WGS) entry which is preliminary data.</text>
</comment>
<dbReference type="RefSeq" id="WP_108992219.1">
    <property type="nucleotide sequence ID" value="NZ_BDQX01000077.1"/>
</dbReference>
<keyword evidence="1" id="KW-0805">Transcription regulation</keyword>
<dbReference type="EMBL" id="BDQX01000077">
    <property type="protein sequence ID" value="GBG07091.1"/>
    <property type="molecule type" value="Genomic_DNA"/>
</dbReference>
<dbReference type="InterPro" id="IPR027417">
    <property type="entry name" value="P-loop_NTPase"/>
</dbReference>
<dbReference type="Pfam" id="PF25873">
    <property type="entry name" value="WHD_MalT"/>
    <property type="match status" value="1"/>
</dbReference>
<dbReference type="InterPro" id="IPR011990">
    <property type="entry name" value="TPR-like_helical_dom_sf"/>
</dbReference>
<dbReference type="PROSITE" id="PS50043">
    <property type="entry name" value="HTH_LUXR_2"/>
    <property type="match status" value="1"/>
</dbReference>
<protein>
    <submittedName>
        <fullName evidence="5">Helix-turn-helix transcriptional regulator</fullName>
    </submittedName>
</protein>
<dbReference type="InterPro" id="IPR016032">
    <property type="entry name" value="Sig_transdc_resp-reg_C-effctor"/>
</dbReference>
<gene>
    <name evidence="5" type="ORF">PAT3040_01639</name>
</gene>
<dbReference type="InterPro" id="IPR059106">
    <property type="entry name" value="WHD_MalT"/>
</dbReference>
<organism evidence="5 6">
    <name type="scientific">Paenibacillus agaridevorans</name>
    <dbReference type="NCBI Taxonomy" id="171404"/>
    <lineage>
        <taxon>Bacteria</taxon>
        <taxon>Bacillati</taxon>
        <taxon>Bacillota</taxon>
        <taxon>Bacilli</taxon>
        <taxon>Bacillales</taxon>
        <taxon>Paenibacillaceae</taxon>
        <taxon>Paenibacillus</taxon>
    </lineage>
</organism>
<dbReference type="Pfam" id="PF17874">
    <property type="entry name" value="TPR_MalT"/>
    <property type="match status" value="1"/>
</dbReference>
<evidence type="ECO:0000313" key="6">
    <source>
        <dbReference type="Proteomes" id="UP000245202"/>
    </source>
</evidence>
<dbReference type="PRINTS" id="PR00038">
    <property type="entry name" value="HTHLUXR"/>
</dbReference>
<evidence type="ECO:0000256" key="1">
    <source>
        <dbReference type="ARBA" id="ARBA00023015"/>
    </source>
</evidence>
<reference evidence="5 6" key="1">
    <citation type="submission" date="2017-08" db="EMBL/GenBank/DDBJ databases">
        <title>Substantial Increase in Enzyme Production by Combined Drug-Resistance Mutations in Paenibacillus agaridevorans.</title>
        <authorList>
            <person name="Tanaka Y."/>
            <person name="Funane K."/>
            <person name="Hosaka T."/>
            <person name="Shiwa Y."/>
            <person name="Fujita N."/>
            <person name="Miyazaki T."/>
            <person name="Yoshikawa H."/>
            <person name="Murakami K."/>
            <person name="Kasahara K."/>
            <person name="Inaoka T."/>
            <person name="Hiraga Y."/>
            <person name="Ochi K."/>
        </authorList>
    </citation>
    <scope>NUCLEOTIDE SEQUENCE [LARGE SCALE GENOMIC DNA]</scope>
    <source>
        <strain evidence="5 6">T-3040</strain>
    </source>
</reference>
<dbReference type="InterPro" id="IPR036388">
    <property type="entry name" value="WH-like_DNA-bd_sf"/>
</dbReference>
<accession>A0A2R5EUM6</accession>
<evidence type="ECO:0000256" key="2">
    <source>
        <dbReference type="ARBA" id="ARBA00023125"/>
    </source>
</evidence>
<dbReference type="SUPFAM" id="SSF48452">
    <property type="entry name" value="TPR-like"/>
    <property type="match status" value="1"/>
</dbReference>
<dbReference type="SUPFAM" id="SSF52540">
    <property type="entry name" value="P-loop containing nucleoside triphosphate hydrolases"/>
    <property type="match status" value="1"/>
</dbReference>
<dbReference type="GO" id="GO:0006355">
    <property type="term" value="P:regulation of DNA-templated transcription"/>
    <property type="evidence" value="ECO:0007669"/>
    <property type="project" value="InterPro"/>
</dbReference>
<dbReference type="InterPro" id="IPR041617">
    <property type="entry name" value="TPR_MalT"/>
</dbReference>
<dbReference type="SMART" id="SM00421">
    <property type="entry name" value="HTH_LUXR"/>
    <property type="match status" value="1"/>
</dbReference>
<evidence type="ECO:0000256" key="3">
    <source>
        <dbReference type="ARBA" id="ARBA00023163"/>
    </source>
</evidence>
<proteinExistence type="predicted"/>
<dbReference type="PANTHER" id="PTHR44688">
    <property type="entry name" value="DNA-BINDING TRANSCRIPTIONAL ACTIVATOR DEVR_DOSR"/>
    <property type="match status" value="1"/>
</dbReference>
<dbReference type="AlphaFoldDB" id="A0A2R5EUM6"/>
<dbReference type="PANTHER" id="PTHR44688:SF16">
    <property type="entry name" value="DNA-BINDING TRANSCRIPTIONAL ACTIVATOR DEVR_DOSR"/>
    <property type="match status" value="1"/>
</dbReference>
<dbReference type="Pfam" id="PF00196">
    <property type="entry name" value="GerE"/>
    <property type="match status" value="1"/>
</dbReference>
<keyword evidence="3" id="KW-0804">Transcription</keyword>
<dbReference type="Proteomes" id="UP000245202">
    <property type="component" value="Unassembled WGS sequence"/>
</dbReference>
<name>A0A2R5EUM6_9BACL</name>
<dbReference type="SUPFAM" id="SSF46894">
    <property type="entry name" value="C-terminal effector domain of the bipartite response regulators"/>
    <property type="match status" value="1"/>
</dbReference>
<dbReference type="InterPro" id="IPR000792">
    <property type="entry name" value="Tscrpt_reg_LuxR_C"/>
</dbReference>
<dbReference type="GO" id="GO:0003677">
    <property type="term" value="F:DNA binding"/>
    <property type="evidence" value="ECO:0007669"/>
    <property type="project" value="UniProtKB-KW"/>
</dbReference>
<feature type="domain" description="HTH luxR-type" evidence="4">
    <location>
        <begin position="841"/>
        <end position="906"/>
    </location>
</feature>
<dbReference type="Gene3D" id="1.25.40.10">
    <property type="entry name" value="Tetratricopeptide repeat domain"/>
    <property type="match status" value="1"/>
</dbReference>
<keyword evidence="6" id="KW-1185">Reference proteome</keyword>
<sequence>MNMTILATKLFIPVPRTTVVQRQRLIDRLNEGLDRKLTLISASAGFGKTSLVSEWVAGCDRPVAWLSLDEGDIESVRFLSHLVAALQTIEDNIGSGTVTALKSPNPLSIESILMILLNEISALPYKFVLVLDDYHVIDAEWIDDALNFLIAHLPPQMHLVIATRENPQLPLGRLRARSHLTELRDTDLRFIPGEAAAFLDQVMGLNLTADEMMAIETRTEGWIAGLQLAALSMQGREDIPTFIQEFAGDNRYIMDYLVEEVLQCQSDQTRSFLLQTSILDRLHGPLCDAITGQVDGIARLQSLERGNFFVVALDDRRQWYRYHHLFAEVLSVHLRSDQPDQVAALHQRASIWFERHGLPDDAIRHALAGNDFGRAADLIELAIPALRRSRQEAVMLNWLKKLPDELIRCRPVLSVWYAGALLAGGKLDAVEVRLRDAEQWLETVEDQGERQQGSPVKMVVVDEEEFRRLPGLITVYRAGLALVLGDVPAAMSYARRTLQLVPEDDHLPRGAATALLGLALWRNGDLEEARRIFAGGIASVQQAGAISDAINGSIALAEIRIAQGRLREAMHIYERGLQLAVEHGEPALRGTADIYVGMSELCRVHDDLEAATRNLLRSKEQGEHTGFPQYRYRWRVAMARIREAEGDLNDAHDLLCEAESLYVDDFFLNVRPIAALKARVRVKQGRLGEALDWAREQGLSAKDDLCYLREFEHIILARVILAQYRSDRADRTVLEAIGLLERLLQAAEEGGRTGSAIEILVLQAIARHMQGDIPAALLLLERALTLAEQEDYVRIFADEGRPMEVLLEAAEQEGIAPNYVRRLLTAFGKEEGRMLAKPVIREPLREPLSERERDVLRLLGTDLSGPDMARELRVSLNTLRTHTKNIYEKLEVNNRRAAVRRAEELDLLK</sequence>
<dbReference type="CDD" id="cd06170">
    <property type="entry name" value="LuxR_C_like"/>
    <property type="match status" value="1"/>
</dbReference>